<dbReference type="FunFam" id="1.20.1260.60:FF:000002">
    <property type="entry name" value="Vacuolar protein sorting-associated protein IST1"/>
    <property type="match status" value="1"/>
</dbReference>
<dbReference type="InterPro" id="IPR042277">
    <property type="entry name" value="IST1-like"/>
</dbReference>
<comment type="similarity">
    <text evidence="1">Belongs to the IST1 family.</text>
</comment>
<dbReference type="AlphaFoldDB" id="A0AAV8CJD4"/>
<evidence type="ECO:0000313" key="4">
    <source>
        <dbReference type="Proteomes" id="UP001140206"/>
    </source>
</evidence>
<comment type="caution">
    <text evidence="3">The sequence shown here is derived from an EMBL/GenBank/DDBJ whole genome shotgun (WGS) entry which is preliminary data.</text>
</comment>
<reference evidence="3" key="1">
    <citation type="submission" date="2022-08" db="EMBL/GenBank/DDBJ databases">
        <authorList>
            <person name="Marques A."/>
        </authorList>
    </citation>
    <scope>NUCLEOTIDE SEQUENCE</scope>
    <source>
        <strain evidence="3">RhyPub2mFocal</strain>
        <tissue evidence="3">Leaves</tissue>
    </source>
</reference>
<dbReference type="PANTHER" id="PTHR12161">
    <property type="entry name" value="IST1 FAMILY MEMBER"/>
    <property type="match status" value="1"/>
</dbReference>
<sequence length="326" mass="36244">MGRKLDIFLGRISRENAKLKSLLSVTASRAVVLKSRRVVRCNNTRDDVAQLLILGHHDRALLRVEHVVKEQNMVDVYSMIESYCYVISERCAMLEKTTRECPEELQEAVSGLIFATSRCGDLQELQDVRRIFVSRFGKEFVEAATQLRNGCAVDLKLIQKLSTRLPSLETRQKVLQEIATEKGIKLESNVEISFQMPAAITATTHHVDQHQAGGDLDDAFLKEEMGKYKDASTAAQAAFRSAACAAAAAKAAMELSKSDFRGNDGGHNSKSGKELVQNDKSTEDDLDSDSDLEIVEEKQVQKSVYVEKQPEARGKPQSVRTRKGNV</sequence>
<evidence type="ECO:0000256" key="2">
    <source>
        <dbReference type="SAM" id="MobiDB-lite"/>
    </source>
</evidence>
<proteinExistence type="inferred from homology"/>
<evidence type="ECO:0000256" key="1">
    <source>
        <dbReference type="ARBA" id="ARBA00005536"/>
    </source>
</evidence>
<feature type="compositionally biased region" description="Basic and acidic residues" evidence="2">
    <location>
        <begin position="271"/>
        <end position="283"/>
    </location>
</feature>
<feature type="compositionally biased region" description="Acidic residues" evidence="2">
    <location>
        <begin position="284"/>
        <end position="294"/>
    </location>
</feature>
<dbReference type="Proteomes" id="UP001140206">
    <property type="component" value="Chromosome 5"/>
</dbReference>
<protein>
    <submittedName>
        <fullName evidence="3">Regulator of Vps4 activity in the MVB pathway protein</fullName>
    </submittedName>
</protein>
<dbReference type="Gene3D" id="1.20.1260.60">
    <property type="entry name" value="Vacuolar protein sorting-associated protein Ist1"/>
    <property type="match status" value="1"/>
</dbReference>
<dbReference type="PANTHER" id="PTHR12161:SF16">
    <property type="entry name" value="REGULATOR OF VPS4 ACTIVITY IN THE MVB PATHWAY PROTEIN"/>
    <property type="match status" value="1"/>
</dbReference>
<organism evidence="3 4">
    <name type="scientific">Rhynchospora pubera</name>
    <dbReference type="NCBI Taxonomy" id="906938"/>
    <lineage>
        <taxon>Eukaryota</taxon>
        <taxon>Viridiplantae</taxon>
        <taxon>Streptophyta</taxon>
        <taxon>Embryophyta</taxon>
        <taxon>Tracheophyta</taxon>
        <taxon>Spermatophyta</taxon>
        <taxon>Magnoliopsida</taxon>
        <taxon>Liliopsida</taxon>
        <taxon>Poales</taxon>
        <taxon>Cyperaceae</taxon>
        <taxon>Cyperoideae</taxon>
        <taxon>Rhynchosporeae</taxon>
        <taxon>Rhynchospora</taxon>
    </lineage>
</organism>
<dbReference type="EMBL" id="JAMFTS010000005">
    <property type="protein sequence ID" value="KAJ4755659.1"/>
    <property type="molecule type" value="Genomic_DNA"/>
</dbReference>
<evidence type="ECO:0000313" key="3">
    <source>
        <dbReference type="EMBL" id="KAJ4755659.1"/>
    </source>
</evidence>
<accession>A0AAV8CJD4</accession>
<gene>
    <name evidence="3" type="ORF">LUZ62_090064</name>
</gene>
<dbReference type="GO" id="GO:0015031">
    <property type="term" value="P:protein transport"/>
    <property type="evidence" value="ECO:0007669"/>
    <property type="project" value="InterPro"/>
</dbReference>
<feature type="region of interest" description="Disordered" evidence="2">
    <location>
        <begin position="259"/>
        <end position="326"/>
    </location>
</feature>
<keyword evidence="4" id="KW-1185">Reference proteome</keyword>
<dbReference type="Pfam" id="PF03398">
    <property type="entry name" value="Ist1"/>
    <property type="match status" value="1"/>
</dbReference>
<name>A0AAV8CJD4_9POAL</name>
<dbReference type="InterPro" id="IPR005061">
    <property type="entry name" value="Ist1"/>
</dbReference>